<proteinExistence type="predicted"/>
<dbReference type="AlphaFoldDB" id="A0A511ZB38"/>
<dbReference type="Proteomes" id="UP000321901">
    <property type="component" value="Unassembled WGS sequence"/>
</dbReference>
<evidence type="ECO:0000313" key="2">
    <source>
        <dbReference type="EMBL" id="GEN84654.1"/>
    </source>
</evidence>
<protein>
    <submittedName>
        <fullName evidence="2">SAM-dependent methyltransferase</fullName>
    </submittedName>
</protein>
<dbReference type="InterPro" id="IPR029063">
    <property type="entry name" value="SAM-dependent_MTases_sf"/>
</dbReference>
<evidence type="ECO:0000259" key="1">
    <source>
        <dbReference type="Pfam" id="PF13847"/>
    </source>
</evidence>
<evidence type="ECO:0000313" key="3">
    <source>
        <dbReference type="Proteomes" id="UP000321901"/>
    </source>
</evidence>
<dbReference type="EMBL" id="BJYL01000042">
    <property type="protein sequence ID" value="GEN84654.1"/>
    <property type="molecule type" value="Genomic_DNA"/>
</dbReference>
<accession>A0A511ZB38</accession>
<dbReference type="Gene3D" id="3.40.50.150">
    <property type="entry name" value="Vaccinia Virus protein VP39"/>
    <property type="match status" value="1"/>
</dbReference>
<dbReference type="GO" id="GO:0008168">
    <property type="term" value="F:methyltransferase activity"/>
    <property type="evidence" value="ECO:0007669"/>
    <property type="project" value="UniProtKB-KW"/>
</dbReference>
<dbReference type="SUPFAM" id="SSF53335">
    <property type="entry name" value="S-adenosyl-L-methionine-dependent methyltransferases"/>
    <property type="match status" value="1"/>
</dbReference>
<keyword evidence="2" id="KW-0489">Methyltransferase</keyword>
<dbReference type="CDD" id="cd02440">
    <property type="entry name" value="AdoMet_MTases"/>
    <property type="match status" value="1"/>
</dbReference>
<feature type="domain" description="Methyltransferase" evidence="1">
    <location>
        <begin position="36"/>
        <end position="145"/>
    </location>
</feature>
<sequence>MREAYTEFAGVYDELMTDIPYDTYVELLSLGADGLKGKKVIDVGCGTGLLSVKLAKAGADVTGIDLSKDMLEIAGKRATALSLSEQVRFKKQAMQEIEGQAEYDVAVIAIDSLNYLPNEEAVLRTFKGIHSVLNSGGMLMFDVHSTFKTDVIFMEGPFTFDNDRIAYIWETEEGEKEHSVYSELSFFVKEENGLYRRFDESHQQRTYHVYEYVDMLREAGFTLERIFADWEDEPPHEESERIFYQVRK</sequence>
<dbReference type="InterPro" id="IPR025714">
    <property type="entry name" value="Methyltranfer_dom"/>
</dbReference>
<dbReference type="Pfam" id="PF13847">
    <property type="entry name" value="Methyltransf_31"/>
    <property type="match status" value="1"/>
</dbReference>
<name>A0A511ZB38_9BACL</name>
<organism evidence="2 3">
    <name type="scientific">Sporosarcina luteola</name>
    <dbReference type="NCBI Taxonomy" id="582850"/>
    <lineage>
        <taxon>Bacteria</taxon>
        <taxon>Bacillati</taxon>
        <taxon>Bacillota</taxon>
        <taxon>Bacilli</taxon>
        <taxon>Bacillales</taxon>
        <taxon>Caryophanaceae</taxon>
        <taxon>Sporosarcina</taxon>
    </lineage>
</organism>
<dbReference type="OrthoDB" id="9811589at2"/>
<dbReference type="PANTHER" id="PTHR43861">
    <property type="entry name" value="TRANS-ACONITATE 2-METHYLTRANSFERASE-RELATED"/>
    <property type="match status" value="1"/>
</dbReference>
<dbReference type="GO" id="GO:0032259">
    <property type="term" value="P:methylation"/>
    <property type="evidence" value="ECO:0007669"/>
    <property type="project" value="UniProtKB-KW"/>
</dbReference>
<dbReference type="RefSeq" id="WP_147059703.1">
    <property type="nucleotide sequence ID" value="NZ_BJYL01000042.1"/>
</dbReference>
<dbReference type="Gene3D" id="2.20.25.110">
    <property type="entry name" value="S-adenosyl-L-methionine-dependent methyltransferases"/>
    <property type="match status" value="1"/>
</dbReference>
<reference evidence="2 3" key="1">
    <citation type="submission" date="2019-07" db="EMBL/GenBank/DDBJ databases">
        <title>Whole genome shotgun sequence of Sporosarcina luteola NBRC 105378.</title>
        <authorList>
            <person name="Hosoyama A."/>
            <person name="Uohara A."/>
            <person name="Ohji S."/>
            <person name="Ichikawa N."/>
        </authorList>
    </citation>
    <scope>NUCLEOTIDE SEQUENCE [LARGE SCALE GENOMIC DNA]</scope>
    <source>
        <strain evidence="2 3">NBRC 105378</strain>
    </source>
</reference>
<dbReference type="PANTHER" id="PTHR43861:SF1">
    <property type="entry name" value="TRANS-ACONITATE 2-METHYLTRANSFERASE"/>
    <property type="match status" value="1"/>
</dbReference>
<keyword evidence="3" id="KW-1185">Reference proteome</keyword>
<keyword evidence="2" id="KW-0808">Transferase</keyword>
<gene>
    <name evidence="2" type="ORF">SLU01_29660</name>
</gene>
<comment type="caution">
    <text evidence="2">The sequence shown here is derived from an EMBL/GenBank/DDBJ whole genome shotgun (WGS) entry which is preliminary data.</text>
</comment>